<keyword evidence="9" id="KW-1185">Reference proteome</keyword>
<keyword evidence="3 6" id="KW-0812">Transmembrane</keyword>
<keyword evidence="4 6" id="KW-1133">Transmembrane helix</keyword>
<evidence type="ECO:0000256" key="5">
    <source>
        <dbReference type="ARBA" id="ARBA00023136"/>
    </source>
</evidence>
<evidence type="ECO:0000256" key="3">
    <source>
        <dbReference type="ARBA" id="ARBA00022692"/>
    </source>
</evidence>
<evidence type="ECO:0000256" key="1">
    <source>
        <dbReference type="ARBA" id="ARBA00004651"/>
    </source>
</evidence>
<accession>A0A1M6SSA2</accession>
<feature type="transmembrane region" description="Helical" evidence="6">
    <location>
        <begin position="112"/>
        <end position="136"/>
    </location>
</feature>
<sequence length="219" mass="24988">MLLRKDLPAAKDARIYKSIERTFLGYSKLSLGMLSFAVFLGKLNIIAEYTGKIHVSVVLEYLAIGLSLLGVFMVSFGLFTFSRDIKYLEGGIEVSPKEVTDPRIYMAAERTFLAWVRTAISLIVFGFVIEKFEFFIVQLENVFHMHVGKDGSHHTLISIGVFVIIIGIATLLLGAFNFYKTIKDVDIGYYRTRVWLYKLYGAIIFFTCLVLFVYVLRLF</sequence>
<dbReference type="GO" id="GO:0005886">
    <property type="term" value="C:plasma membrane"/>
    <property type="evidence" value="ECO:0007669"/>
    <property type="project" value="UniProtKB-SubCell"/>
</dbReference>
<feature type="domain" description="DUF202" evidence="7">
    <location>
        <begin position="20"/>
        <end position="83"/>
    </location>
</feature>
<evidence type="ECO:0000256" key="6">
    <source>
        <dbReference type="SAM" id="Phobius"/>
    </source>
</evidence>
<comment type="subcellular location">
    <subcellularLocation>
        <location evidence="1">Cell membrane</location>
        <topology evidence="1">Multi-pass membrane protein</topology>
    </subcellularLocation>
</comment>
<protein>
    <submittedName>
        <fullName evidence="8">Uncharacterized membrane protein YidH, DUF202 family</fullName>
    </submittedName>
</protein>
<dbReference type="InterPro" id="IPR003807">
    <property type="entry name" value="DUF202"/>
</dbReference>
<evidence type="ECO:0000313" key="9">
    <source>
        <dbReference type="Proteomes" id="UP000189810"/>
    </source>
</evidence>
<dbReference type="PANTHER" id="PTHR34187:SF2">
    <property type="entry name" value="DUF202 DOMAIN-CONTAINING PROTEIN"/>
    <property type="match status" value="1"/>
</dbReference>
<dbReference type="PANTHER" id="PTHR34187">
    <property type="entry name" value="FGR18P"/>
    <property type="match status" value="1"/>
</dbReference>
<feature type="transmembrane region" description="Helical" evidence="6">
    <location>
        <begin position="199"/>
        <end position="216"/>
    </location>
</feature>
<dbReference type="Pfam" id="PF02656">
    <property type="entry name" value="DUF202"/>
    <property type="match status" value="2"/>
</dbReference>
<evidence type="ECO:0000259" key="7">
    <source>
        <dbReference type="Pfam" id="PF02656"/>
    </source>
</evidence>
<name>A0A1M6SSA2_9AQUI</name>
<dbReference type="InterPro" id="IPR052053">
    <property type="entry name" value="IM_YidH-like"/>
</dbReference>
<evidence type="ECO:0000256" key="2">
    <source>
        <dbReference type="ARBA" id="ARBA00022475"/>
    </source>
</evidence>
<dbReference type="OrthoDB" id="582337at2"/>
<evidence type="ECO:0000256" key="4">
    <source>
        <dbReference type="ARBA" id="ARBA00022989"/>
    </source>
</evidence>
<dbReference type="Proteomes" id="UP000189810">
    <property type="component" value="Chromosome I"/>
</dbReference>
<dbReference type="RefSeq" id="WP_079654254.1">
    <property type="nucleotide sequence ID" value="NZ_LT670846.1"/>
</dbReference>
<organism evidence="8 9">
    <name type="scientific">Thermocrinis minervae</name>
    <dbReference type="NCBI Taxonomy" id="381751"/>
    <lineage>
        <taxon>Bacteria</taxon>
        <taxon>Pseudomonadati</taxon>
        <taxon>Aquificota</taxon>
        <taxon>Aquificia</taxon>
        <taxon>Aquificales</taxon>
        <taxon>Aquificaceae</taxon>
        <taxon>Thermocrinis</taxon>
    </lineage>
</organism>
<dbReference type="EMBL" id="LT670846">
    <property type="protein sequence ID" value="SHK47559.1"/>
    <property type="molecule type" value="Genomic_DNA"/>
</dbReference>
<gene>
    <name evidence="8" type="ORF">SAMN05444391_1146</name>
</gene>
<keyword evidence="2" id="KW-1003">Cell membrane</keyword>
<dbReference type="STRING" id="381751.SAMN05444391_1146"/>
<evidence type="ECO:0000313" key="8">
    <source>
        <dbReference type="EMBL" id="SHK47559.1"/>
    </source>
</evidence>
<feature type="transmembrane region" description="Helical" evidence="6">
    <location>
        <begin position="61"/>
        <end position="81"/>
    </location>
</feature>
<feature type="transmembrane region" description="Helical" evidence="6">
    <location>
        <begin position="156"/>
        <end position="179"/>
    </location>
</feature>
<dbReference type="AlphaFoldDB" id="A0A1M6SSA2"/>
<feature type="domain" description="DUF202" evidence="7">
    <location>
        <begin position="103"/>
        <end position="183"/>
    </location>
</feature>
<feature type="transmembrane region" description="Helical" evidence="6">
    <location>
        <begin position="21"/>
        <end position="41"/>
    </location>
</feature>
<reference evidence="8 9" key="1">
    <citation type="submission" date="2016-11" db="EMBL/GenBank/DDBJ databases">
        <authorList>
            <person name="Jaros S."/>
            <person name="Januszkiewicz K."/>
            <person name="Wedrychowicz H."/>
        </authorList>
    </citation>
    <scope>NUCLEOTIDE SEQUENCE [LARGE SCALE GENOMIC DNA]</scope>
    <source>
        <strain evidence="8 9">DSM 19557</strain>
    </source>
</reference>
<proteinExistence type="predicted"/>
<keyword evidence="5 6" id="KW-0472">Membrane</keyword>